<organism evidence="2 3">
    <name type="scientific">Desulforamulus ferrireducens</name>
    <dbReference type="NCBI Taxonomy" id="1833852"/>
    <lineage>
        <taxon>Bacteria</taxon>
        <taxon>Bacillati</taxon>
        <taxon>Bacillota</taxon>
        <taxon>Clostridia</taxon>
        <taxon>Eubacteriales</taxon>
        <taxon>Peptococcaceae</taxon>
        <taxon>Desulforamulus</taxon>
    </lineage>
</organism>
<evidence type="ECO:0000313" key="2">
    <source>
        <dbReference type="EMBL" id="AQS57685.1"/>
    </source>
</evidence>
<dbReference type="EMBL" id="CP019698">
    <property type="protein sequence ID" value="AQS57685.1"/>
    <property type="molecule type" value="Genomic_DNA"/>
</dbReference>
<feature type="domain" description="AB hydrolase-1" evidence="1">
    <location>
        <begin position="10"/>
        <end position="119"/>
    </location>
</feature>
<dbReference type="AlphaFoldDB" id="A0A1S6ISE6"/>
<dbReference type="KEGG" id="dfg:B0537_00205"/>
<dbReference type="STRING" id="1833852.B0537_00205"/>
<protein>
    <recommendedName>
        <fullName evidence="1">AB hydrolase-1 domain-containing protein</fullName>
    </recommendedName>
</protein>
<proteinExistence type="predicted"/>
<dbReference type="PANTHER" id="PTHR37946:SF1">
    <property type="entry name" value="SLL1969 PROTEIN"/>
    <property type="match status" value="1"/>
</dbReference>
<evidence type="ECO:0000259" key="1">
    <source>
        <dbReference type="Pfam" id="PF12697"/>
    </source>
</evidence>
<dbReference type="OrthoDB" id="9775557at2"/>
<evidence type="ECO:0000313" key="3">
    <source>
        <dbReference type="Proteomes" id="UP000189464"/>
    </source>
</evidence>
<dbReference type="InterPro" id="IPR029058">
    <property type="entry name" value="AB_hydrolase_fold"/>
</dbReference>
<accession>A0A1S6ISE6</accession>
<gene>
    <name evidence="2" type="ORF">B0537_00205</name>
</gene>
<dbReference type="Pfam" id="PF12697">
    <property type="entry name" value="Abhydrolase_6"/>
    <property type="match status" value="1"/>
</dbReference>
<dbReference type="PANTHER" id="PTHR37946">
    <property type="entry name" value="SLL1969 PROTEIN"/>
    <property type="match status" value="1"/>
</dbReference>
<dbReference type="SUPFAM" id="SSF53474">
    <property type="entry name" value="alpha/beta-Hydrolases"/>
    <property type="match status" value="1"/>
</dbReference>
<dbReference type="Proteomes" id="UP000189464">
    <property type="component" value="Chromosome"/>
</dbReference>
<reference evidence="2 3" key="1">
    <citation type="journal article" date="2016" name="Int. J. Syst. Evol. Microbiol.">
        <title>Desulfotomaculum ferrireducens sp. nov., a moderately thermophilic sulfate-reducing and dissimilatory Fe(III)-reducing bacterium isolated from compost.</title>
        <authorList>
            <person name="Yang G."/>
            <person name="Guo J."/>
            <person name="Zhuang L."/>
            <person name="Yuan Y."/>
            <person name="Zhou S."/>
        </authorList>
    </citation>
    <scope>NUCLEOTIDE SEQUENCE [LARGE SCALE GENOMIC DNA]</scope>
    <source>
        <strain evidence="2 3">GSS09</strain>
    </source>
</reference>
<dbReference type="Gene3D" id="3.40.50.1820">
    <property type="entry name" value="alpha/beta hydrolase"/>
    <property type="match status" value="1"/>
</dbReference>
<dbReference type="InterPro" id="IPR000073">
    <property type="entry name" value="AB_hydrolase_1"/>
</dbReference>
<name>A0A1S6ISE6_9FIRM</name>
<keyword evidence="3" id="KW-1185">Reference proteome</keyword>
<sequence>MSRLSGNKRVILIHGFMRDARDMQALQGHLAKLGYEGILVSLSLTFQPLTKSVAMLEGLFAAKFSHLASEEKIHLVGHSTGGLVIRSWLAQTRYGRNIGRCVLVATPNQGSELADLAGRYCPLLPAIFKTLASLQSKQVRKLPAVSHLPVEIGAIAGSKNNLLLGHLLKGENDGRVTVASVRLAGLKDFLVLPLDHLVIHKEPQTARFIDRFLQRGSFS</sequence>